<sequence>MTKIVGTLGPKSMSVEVLSQCLMAGMSTSILEKAIWWNFLMDQTPHSGFV</sequence>
<evidence type="ECO:0000313" key="2">
    <source>
        <dbReference type="Proteomes" id="UP000215914"/>
    </source>
</evidence>
<name>A0A9K3DNP4_HELAN</name>
<organism evidence="1 2">
    <name type="scientific">Helianthus annuus</name>
    <name type="common">Common sunflower</name>
    <dbReference type="NCBI Taxonomy" id="4232"/>
    <lineage>
        <taxon>Eukaryota</taxon>
        <taxon>Viridiplantae</taxon>
        <taxon>Streptophyta</taxon>
        <taxon>Embryophyta</taxon>
        <taxon>Tracheophyta</taxon>
        <taxon>Spermatophyta</taxon>
        <taxon>Magnoliopsida</taxon>
        <taxon>eudicotyledons</taxon>
        <taxon>Gunneridae</taxon>
        <taxon>Pentapetalae</taxon>
        <taxon>asterids</taxon>
        <taxon>campanulids</taxon>
        <taxon>Asterales</taxon>
        <taxon>Asteraceae</taxon>
        <taxon>Asteroideae</taxon>
        <taxon>Heliantheae alliance</taxon>
        <taxon>Heliantheae</taxon>
        <taxon>Helianthus</taxon>
    </lineage>
</organism>
<comment type="caution">
    <text evidence="1">The sequence shown here is derived from an EMBL/GenBank/DDBJ whole genome shotgun (WGS) entry which is preliminary data.</text>
</comment>
<dbReference type="Gramene" id="mRNA:HanXRQr2_Chr16g0729001">
    <property type="protein sequence ID" value="mRNA:HanXRQr2_Chr16g0729001"/>
    <property type="gene ID" value="HanXRQr2_Chr16g0729001"/>
</dbReference>
<accession>A0A9K3DNP4</accession>
<dbReference type="AlphaFoldDB" id="A0A9K3DNP4"/>
<keyword evidence="2" id="KW-1185">Reference proteome</keyword>
<evidence type="ECO:0000313" key="1">
    <source>
        <dbReference type="EMBL" id="KAF5758420.1"/>
    </source>
</evidence>
<gene>
    <name evidence="1" type="ORF">HanXRQr2_Chr16g0729001</name>
</gene>
<reference evidence="1" key="2">
    <citation type="submission" date="2020-06" db="EMBL/GenBank/DDBJ databases">
        <title>Helianthus annuus Genome sequencing and assembly Release 2.</title>
        <authorList>
            <person name="Gouzy J."/>
            <person name="Langlade N."/>
            <person name="Munos S."/>
        </authorList>
    </citation>
    <scope>NUCLEOTIDE SEQUENCE</scope>
    <source>
        <tissue evidence="1">Leaves</tissue>
    </source>
</reference>
<dbReference type="EMBL" id="MNCJ02000331">
    <property type="protein sequence ID" value="KAF5758420.1"/>
    <property type="molecule type" value="Genomic_DNA"/>
</dbReference>
<protein>
    <recommendedName>
        <fullName evidence="3">Pyruvate kinase</fullName>
    </recommendedName>
</protein>
<dbReference type="Proteomes" id="UP000215914">
    <property type="component" value="Unassembled WGS sequence"/>
</dbReference>
<evidence type="ECO:0008006" key="3">
    <source>
        <dbReference type="Google" id="ProtNLM"/>
    </source>
</evidence>
<reference evidence="1" key="1">
    <citation type="journal article" date="2017" name="Nature">
        <title>The sunflower genome provides insights into oil metabolism, flowering and Asterid evolution.</title>
        <authorList>
            <person name="Badouin H."/>
            <person name="Gouzy J."/>
            <person name="Grassa C.J."/>
            <person name="Murat F."/>
            <person name="Staton S.E."/>
            <person name="Cottret L."/>
            <person name="Lelandais-Briere C."/>
            <person name="Owens G.L."/>
            <person name="Carrere S."/>
            <person name="Mayjonade B."/>
            <person name="Legrand L."/>
            <person name="Gill N."/>
            <person name="Kane N.C."/>
            <person name="Bowers J.E."/>
            <person name="Hubner S."/>
            <person name="Bellec A."/>
            <person name="Berard A."/>
            <person name="Berges H."/>
            <person name="Blanchet N."/>
            <person name="Boniface M.C."/>
            <person name="Brunel D."/>
            <person name="Catrice O."/>
            <person name="Chaidir N."/>
            <person name="Claudel C."/>
            <person name="Donnadieu C."/>
            <person name="Faraut T."/>
            <person name="Fievet G."/>
            <person name="Helmstetter N."/>
            <person name="King M."/>
            <person name="Knapp S.J."/>
            <person name="Lai Z."/>
            <person name="Le Paslier M.C."/>
            <person name="Lippi Y."/>
            <person name="Lorenzon L."/>
            <person name="Mandel J.R."/>
            <person name="Marage G."/>
            <person name="Marchand G."/>
            <person name="Marquand E."/>
            <person name="Bret-Mestries E."/>
            <person name="Morien E."/>
            <person name="Nambeesan S."/>
            <person name="Nguyen T."/>
            <person name="Pegot-Espagnet P."/>
            <person name="Pouilly N."/>
            <person name="Raftis F."/>
            <person name="Sallet E."/>
            <person name="Schiex T."/>
            <person name="Thomas J."/>
            <person name="Vandecasteele C."/>
            <person name="Vares D."/>
            <person name="Vear F."/>
            <person name="Vautrin S."/>
            <person name="Crespi M."/>
            <person name="Mangin B."/>
            <person name="Burke J.M."/>
            <person name="Salse J."/>
            <person name="Munos S."/>
            <person name="Vincourt P."/>
            <person name="Rieseberg L.H."/>
            <person name="Langlade N.B."/>
        </authorList>
    </citation>
    <scope>NUCLEOTIDE SEQUENCE</scope>
    <source>
        <tissue evidence="1">Leaves</tissue>
    </source>
</reference>
<proteinExistence type="predicted"/>